<dbReference type="Proteomes" id="UP000664545">
    <property type="component" value="Unassembled WGS sequence"/>
</dbReference>
<dbReference type="InterPro" id="IPR029044">
    <property type="entry name" value="Nucleotide-diphossugar_trans"/>
</dbReference>
<dbReference type="InterPro" id="IPR001173">
    <property type="entry name" value="Glyco_trans_2-like"/>
</dbReference>
<dbReference type="PANTHER" id="PTHR22916:SF3">
    <property type="entry name" value="UDP-GLCNAC:BETAGAL BETA-1,3-N-ACETYLGLUCOSAMINYLTRANSFERASE-LIKE PROTEIN 1"/>
    <property type="match status" value="1"/>
</dbReference>
<keyword evidence="3" id="KW-1185">Reference proteome</keyword>
<dbReference type="Pfam" id="PF00535">
    <property type="entry name" value="Glycos_transf_2"/>
    <property type="match status" value="1"/>
</dbReference>
<comment type="caution">
    <text evidence="2">The sequence shown here is derived from an EMBL/GenBank/DDBJ whole genome shotgun (WGS) entry which is preliminary data.</text>
</comment>
<reference evidence="2" key="1">
    <citation type="submission" date="2021-02" db="EMBL/GenBank/DDBJ databases">
        <title>Abyssanaerobacter marinus gen.nov., sp., nov, anaerobic bacterium isolated from the Onnuri vent field of Indian Ocean and suggestion of Mogibacteriaceae fam. nov., and proposal of reclassification of ambiguous this family's genus member.</title>
        <authorList>
            <person name="Kim Y.J."/>
            <person name="Yang J.-A."/>
        </authorList>
    </citation>
    <scope>NUCLEOTIDE SEQUENCE</scope>
    <source>
        <strain evidence="2">DSM 2634</strain>
    </source>
</reference>
<evidence type="ECO:0000313" key="3">
    <source>
        <dbReference type="Proteomes" id="UP000664545"/>
    </source>
</evidence>
<dbReference type="AlphaFoldDB" id="A0A939DB88"/>
<name>A0A939DB88_CLOAM</name>
<protein>
    <submittedName>
        <fullName evidence="2">Glycosyltransferase</fullName>
    </submittedName>
</protein>
<dbReference type="RefSeq" id="WP_206582921.1">
    <property type="nucleotide sequence ID" value="NZ_JAFJZZ010000006.1"/>
</dbReference>
<dbReference type="EMBL" id="JAFJZZ010000006">
    <property type="protein sequence ID" value="MBN7774078.1"/>
    <property type="molecule type" value="Genomic_DNA"/>
</dbReference>
<proteinExistence type="predicted"/>
<feature type="domain" description="Glycosyltransferase 2-like" evidence="1">
    <location>
        <begin position="7"/>
        <end position="144"/>
    </location>
</feature>
<dbReference type="Gene3D" id="3.90.550.10">
    <property type="entry name" value="Spore Coat Polysaccharide Biosynthesis Protein SpsA, Chain A"/>
    <property type="match status" value="1"/>
</dbReference>
<sequence>MNEIMVSICCIAYNQESYIRQTIESFLMQEAKFKYEILIHDDASTDATPLIIKEYQEKYPHLIKPIYQTENQYSKGISVLALNMKRALGKYIAICEGDDFWIDPYKLQKQVEYLESNPDCTLITHAAIMVNHNGHKLRRKIQPYTESRVCNVRDIIMGDGGFFSTNSMMFKSELGKSLPAFYFGLPVGDYPLTIFLSLNGQVYYINEELSAYRIVAKGSLSATNLFNKERAIQVLVKINKMLDEADAYSNERFTDYFKEMKVKRTFYYLLEYDGRAIKNNEECKRFYDKLSRKEQLKSNLKCNLPVIYRIYKKHFMGWV</sequence>
<gene>
    <name evidence="2" type="ORF">JYB65_11950</name>
</gene>
<organism evidence="2 3">
    <name type="scientific">Clostridium aminobutyricum</name>
    <dbReference type="NCBI Taxonomy" id="33953"/>
    <lineage>
        <taxon>Bacteria</taxon>
        <taxon>Bacillati</taxon>
        <taxon>Bacillota</taxon>
        <taxon>Clostridia</taxon>
        <taxon>Eubacteriales</taxon>
        <taxon>Clostridiaceae</taxon>
        <taxon>Clostridium</taxon>
    </lineage>
</organism>
<dbReference type="SUPFAM" id="SSF53448">
    <property type="entry name" value="Nucleotide-diphospho-sugar transferases"/>
    <property type="match status" value="1"/>
</dbReference>
<evidence type="ECO:0000259" key="1">
    <source>
        <dbReference type="Pfam" id="PF00535"/>
    </source>
</evidence>
<accession>A0A939DB88</accession>
<evidence type="ECO:0000313" key="2">
    <source>
        <dbReference type="EMBL" id="MBN7774078.1"/>
    </source>
</evidence>
<dbReference type="PANTHER" id="PTHR22916">
    <property type="entry name" value="GLYCOSYLTRANSFERASE"/>
    <property type="match status" value="1"/>
</dbReference>
<dbReference type="GO" id="GO:0016758">
    <property type="term" value="F:hexosyltransferase activity"/>
    <property type="evidence" value="ECO:0007669"/>
    <property type="project" value="UniProtKB-ARBA"/>
</dbReference>